<keyword evidence="9" id="KW-1185">Reference proteome</keyword>
<evidence type="ECO:0000256" key="5">
    <source>
        <dbReference type="ARBA" id="ARBA00023319"/>
    </source>
</evidence>
<dbReference type="GO" id="GO:0005911">
    <property type="term" value="C:cell-cell junction"/>
    <property type="evidence" value="ECO:0007669"/>
    <property type="project" value="TreeGrafter"/>
</dbReference>
<evidence type="ECO:0000256" key="2">
    <source>
        <dbReference type="ARBA" id="ARBA00023136"/>
    </source>
</evidence>
<comment type="subcellular location">
    <subcellularLocation>
        <location evidence="1">Membrane</location>
        <topology evidence="1">Single-pass type I membrane protein</topology>
    </subcellularLocation>
</comment>
<feature type="chain" id="PRO_5035733947" evidence="6">
    <location>
        <begin position="24"/>
        <end position="171"/>
    </location>
</feature>
<proteinExistence type="predicted"/>
<dbReference type="PANTHER" id="PTHR11640">
    <property type="entry name" value="NEPHRIN"/>
    <property type="match status" value="1"/>
</dbReference>
<gene>
    <name evidence="8" type="primary">jg17577</name>
    <name evidence="8" type="ORF">PAEG_LOCUS15757</name>
</gene>
<evidence type="ECO:0000256" key="1">
    <source>
        <dbReference type="ARBA" id="ARBA00004479"/>
    </source>
</evidence>
<evidence type="ECO:0000256" key="6">
    <source>
        <dbReference type="SAM" id="SignalP"/>
    </source>
</evidence>
<evidence type="ECO:0000256" key="3">
    <source>
        <dbReference type="ARBA" id="ARBA00023157"/>
    </source>
</evidence>
<dbReference type="EMBL" id="CAKXAJ010025381">
    <property type="protein sequence ID" value="CAH2238709.1"/>
    <property type="molecule type" value="Genomic_DNA"/>
</dbReference>
<dbReference type="OrthoDB" id="10028801at2759"/>
<keyword evidence="3" id="KW-1015">Disulfide bond</keyword>
<keyword evidence="4" id="KW-0325">Glycoprotein</keyword>
<dbReference type="InterPro" id="IPR036179">
    <property type="entry name" value="Ig-like_dom_sf"/>
</dbReference>
<dbReference type="PROSITE" id="PS50835">
    <property type="entry name" value="IG_LIKE"/>
    <property type="match status" value="1"/>
</dbReference>
<dbReference type="InterPro" id="IPR051275">
    <property type="entry name" value="Cell_adhesion_signaling"/>
</dbReference>
<dbReference type="PANTHER" id="PTHR11640:SF136">
    <property type="entry name" value="NEPHRIN"/>
    <property type="match status" value="1"/>
</dbReference>
<reference evidence="8" key="1">
    <citation type="submission" date="2022-03" db="EMBL/GenBank/DDBJ databases">
        <authorList>
            <person name="Lindestad O."/>
        </authorList>
    </citation>
    <scope>NUCLEOTIDE SEQUENCE</scope>
</reference>
<dbReference type="InterPro" id="IPR013783">
    <property type="entry name" value="Ig-like_fold"/>
</dbReference>
<accession>A0A8S4RPC8</accession>
<dbReference type="Pfam" id="PF07679">
    <property type="entry name" value="I-set"/>
    <property type="match status" value="1"/>
</dbReference>
<protein>
    <submittedName>
        <fullName evidence="8">Jg17577 protein</fullName>
    </submittedName>
</protein>
<evidence type="ECO:0000256" key="4">
    <source>
        <dbReference type="ARBA" id="ARBA00023180"/>
    </source>
</evidence>
<feature type="domain" description="Ig-like" evidence="7">
    <location>
        <begin position="3"/>
        <end position="121"/>
    </location>
</feature>
<dbReference type="GO" id="GO:0098609">
    <property type="term" value="P:cell-cell adhesion"/>
    <property type="evidence" value="ECO:0007669"/>
    <property type="project" value="TreeGrafter"/>
</dbReference>
<evidence type="ECO:0000313" key="9">
    <source>
        <dbReference type="Proteomes" id="UP000838756"/>
    </source>
</evidence>
<dbReference type="GO" id="GO:0050839">
    <property type="term" value="F:cell adhesion molecule binding"/>
    <property type="evidence" value="ECO:0007669"/>
    <property type="project" value="TreeGrafter"/>
</dbReference>
<evidence type="ECO:0000313" key="8">
    <source>
        <dbReference type="EMBL" id="CAH2238709.1"/>
    </source>
</evidence>
<dbReference type="SUPFAM" id="SSF48726">
    <property type="entry name" value="Immunoglobulin"/>
    <property type="match status" value="1"/>
</dbReference>
<keyword evidence="2" id="KW-0472">Membrane</keyword>
<dbReference type="SMART" id="SM00409">
    <property type="entry name" value="IG"/>
    <property type="match status" value="1"/>
</dbReference>
<dbReference type="AlphaFoldDB" id="A0A8S4RPC8"/>
<dbReference type="Gene3D" id="2.60.40.10">
    <property type="entry name" value="Immunoglobulins"/>
    <property type="match status" value="1"/>
</dbReference>
<feature type="signal peptide" evidence="6">
    <location>
        <begin position="1"/>
        <end position="23"/>
    </location>
</feature>
<evidence type="ECO:0000259" key="7">
    <source>
        <dbReference type="PROSITE" id="PS50835"/>
    </source>
</evidence>
<keyword evidence="6" id="KW-0732">Signal</keyword>
<dbReference type="GO" id="GO:0005886">
    <property type="term" value="C:plasma membrane"/>
    <property type="evidence" value="ECO:0007669"/>
    <property type="project" value="TreeGrafter"/>
</dbReference>
<name>A0A8S4RPC8_9NEOP</name>
<dbReference type="Proteomes" id="UP000838756">
    <property type="component" value="Unassembled WGS sequence"/>
</dbReference>
<comment type="caution">
    <text evidence="8">The sequence shown here is derived from an EMBL/GenBank/DDBJ whole genome shotgun (WGS) entry which is preliminary data.</text>
</comment>
<keyword evidence="5" id="KW-0393">Immunoglobulin domain</keyword>
<sequence>MCPKFGIAVAILCALSMVSGVQQQYFRVAPRSLRVQEGSEAVLECAVANLGGQVQWAKDGFALGYSSVIPGYARYSMFGDRRHGIYNLRIVNVTLEDDAEYQCQVGPAPKHKVIRANASLTVIWFDKKYEKVLGLVVPTIKTHNVCSKAFQNSVLIYFIQQYRVVTSRVSM</sequence>
<dbReference type="InterPro" id="IPR003599">
    <property type="entry name" value="Ig_sub"/>
</dbReference>
<dbReference type="InterPro" id="IPR013098">
    <property type="entry name" value="Ig_I-set"/>
</dbReference>
<dbReference type="InterPro" id="IPR007110">
    <property type="entry name" value="Ig-like_dom"/>
</dbReference>
<organism evidence="8 9">
    <name type="scientific">Pararge aegeria aegeria</name>
    <dbReference type="NCBI Taxonomy" id="348720"/>
    <lineage>
        <taxon>Eukaryota</taxon>
        <taxon>Metazoa</taxon>
        <taxon>Ecdysozoa</taxon>
        <taxon>Arthropoda</taxon>
        <taxon>Hexapoda</taxon>
        <taxon>Insecta</taxon>
        <taxon>Pterygota</taxon>
        <taxon>Neoptera</taxon>
        <taxon>Endopterygota</taxon>
        <taxon>Lepidoptera</taxon>
        <taxon>Glossata</taxon>
        <taxon>Ditrysia</taxon>
        <taxon>Papilionoidea</taxon>
        <taxon>Nymphalidae</taxon>
        <taxon>Satyrinae</taxon>
        <taxon>Satyrini</taxon>
        <taxon>Parargina</taxon>
        <taxon>Pararge</taxon>
    </lineage>
</organism>